<protein>
    <submittedName>
        <fullName evidence="1">Uncharacterized protein</fullName>
    </submittedName>
</protein>
<accession>A0A0A0YTZ1</accession>
<evidence type="ECO:0000313" key="1">
    <source>
        <dbReference type="EMBL" id="AIX12318.1"/>
    </source>
</evidence>
<proteinExistence type="predicted"/>
<sequence length="73" mass="8330">MKLKTESIMNIVKAHGKVVLKMDRDSGFHQLTITRVKTGYAVGEHPGGRIRRMTESDAYAMIDEMSMFIEKWG</sequence>
<dbReference type="KEGG" id="vg:24722937"/>
<dbReference type="RefSeq" id="YP_009148755.1">
    <property type="nucleotide sequence ID" value="NC_027350.1"/>
</dbReference>
<dbReference type="EMBL" id="KM236241">
    <property type="protein sequence ID" value="AIX12318.1"/>
    <property type="molecule type" value="Genomic_DNA"/>
</dbReference>
<keyword evidence="2" id="KW-1185">Reference proteome</keyword>
<dbReference type="Proteomes" id="UP000030325">
    <property type="component" value="Segment"/>
</dbReference>
<evidence type="ECO:0000313" key="2">
    <source>
        <dbReference type="Proteomes" id="UP000030325"/>
    </source>
</evidence>
<dbReference type="GeneID" id="24722937"/>
<organism evidence="1 2">
    <name type="scientific">Citrobacter phage Stevie</name>
    <dbReference type="NCBI Taxonomy" id="2885922"/>
    <lineage>
        <taxon>Viruses</taxon>
        <taxon>Duplodnaviria</taxon>
        <taxon>Heunggongvirae</taxon>
        <taxon>Uroviricota</taxon>
        <taxon>Caudoviricetes</taxon>
        <taxon>Drexlerviridae</taxon>
        <taxon>Tempevirinae</taxon>
        <taxon>Tlsvirus</taxon>
        <taxon>Tlsvirus stevie</taxon>
    </lineage>
</organism>
<name>A0A0A0YTZ1_9CAUD</name>
<gene>
    <name evidence="1" type="ORF">CPT_Stevie49</name>
</gene>
<reference evidence="1 2" key="1">
    <citation type="journal article" date="2015" name="Genome Announc.">
        <title>Complete Genome of Citrobacter freundii Siphophage Stevie.</title>
        <authorList>
            <person name="Shaw J.P."/>
            <person name="Aviles Medina C.A."/>
            <person name="Chen Y."/>
            <person name="Luna A.J."/>
            <person name="Hernandez A.C."/>
            <person name="Kuty Everett G.F."/>
        </authorList>
    </citation>
    <scope>NUCLEOTIDE SEQUENCE [LARGE SCALE GENOMIC DNA]</scope>
</reference>